<sequence>MEYILLGGSLLVLVFLLNFFINYKAYGKQEKAWKKRREKRDAAAAKGLLVNCPLCSSPLYPGEDLFTRIYRPMSVSDQLCIIKGCPHCYPSTESGIKRECPVCHKEVDSKTGHLVAHLFNKTSDGKKHVVVSGCNLCCKSKLS</sequence>
<proteinExistence type="predicted"/>
<comment type="caution">
    <text evidence="2">The sequence shown here is derived from an EMBL/GenBank/DDBJ whole genome shotgun (WGS) entry which is preliminary data.</text>
</comment>
<evidence type="ECO:0000313" key="2">
    <source>
        <dbReference type="EMBL" id="MBB5218831.1"/>
    </source>
</evidence>
<evidence type="ECO:0000313" key="3">
    <source>
        <dbReference type="Proteomes" id="UP000578697"/>
    </source>
</evidence>
<evidence type="ECO:0000256" key="1">
    <source>
        <dbReference type="SAM" id="Phobius"/>
    </source>
</evidence>
<organism evidence="2 3">
    <name type="scientific">Treponema rectale</name>
    <dbReference type="NCBI Taxonomy" id="744512"/>
    <lineage>
        <taxon>Bacteria</taxon>
        <taxon>Pseudomonadati</taxon>
        <taxon>Spirochaetota</taxon>
        <taxon>Spirochaetia</taxon>
        <taxon>Spirochaetales</taxon>
        <taxon>Treponemataceae</taxon>
        <taxon>Treponema</taxon>
    </lineage>
</organism>
<keyword evidence="1" id="KW-0472">Membrane</keyword>
<name>A0A840SHD8_9SPIR</name>
<keyword evidence="1" id="KW-1133">Transmembrane helix</keyword>
<dbReference type="RefSeq" id="WP_184652270.1">
    <property type="nucleotide sequence ID" value="NZ_JACHFR010000002.1"/>
</dbReference>
<feature type="transmembrane region" description="Helical" evidence="1">
    <location>
        <begin position="6"/>
        <end position="26"/>
    </location>
</feature>
<gene>
    <name evidence="2" type="ORF">HNP77_001200</name>
</gene>
<keyword evidence="3" id="KW-1185">Reference proteome</keyword>
<dbReference type="Proteomes" id="UP000578697">
    <property type="component" value="Unassembled WGS sequence"/>
</dbReference>
<accession>A0A840SHD8</accession>
<dbReference type="EMBL" id="JACHFR010000002">
    <property type="protein sequence ID" value="MBB5218831.1"/>
    <property type="molecule type" value="Genomic_DNA"/>
</dbReference>
<dbReference type="AlphaFoldDB" id="A0A840SHD8"/>
<reference evidence="2 3" key="1">
    <citation type="submission" date="2020-08" db="EMBL/GenBank/DDBJ databases">
        <title>Genomic Encyclopedia of Type Strains, Phase IV (KMG-IV): sequencing the most valuable type-strain genomes for metagenomic binning, comparative biology and taxonomic classification.</title>
        <authorList>
            <person name="Goeker M."/>
        </authorList>
    </citation>
    <scope>NUCLEOTIDE SEQUENCE [LARGE SCALE GENOMIC DNA]</scope>
    <source>
        <strain evidence="2 3">DSM 103679</strain>
    </source>
</reference>
<keyword evidence="1" id="KW-0812">Transmembrane</keyword>
<protein>
    <submittedName>
        <fullName evidence="2">Endogenous inhibitor of DNA gyrase (YacG/DUF329 family)</fullName>
    </submittedName>
</protein>